<protein>
    <submittedName>
        <fullName evidence="3">GTPase activating protein</fullName>
    </submittedName>
</protein>
<feature type="region of interest" description="Disordered" evidence="1">
    <location>
        <begin position="638"/>
        <end position="682"/>
    </location>
</feature>
<dbReference type="GO" id="GO:0005096">
    <property type="term" value="F:GTPase activator activity"/>
    <property type="evidence" value="ECO:0007669"/>
    <property type="project" value="TreeGrafter"/>
</dbReference>
<sequence length="1041" mass="113672">MAPPIFSSVRSRSRPNLLGPFRDDSTLVAFRYEKTAQAEPPTPLPPRSPTLPSPKGRSLRAVASDLSSRTTTLPPTSPRGLATSLSNTAAGLSPSPFADLVVVSPPNSPTPPREVHPALRESPSFSPSPRGTLTPATTVTTATPRTRSSLISDCDAWKRDSGAPTTSSTTIRGDDVNDYYCHFDDPLYDKLRECGVLVTPSLGSSGYSTDDDDGLNTTPAHHPQSRAPSYPSRRREGDLDLDSVPHIAGETTPIKSAPPPPTAAPLVSSPAASPRSRLVKSFSSKTSLGIAAKLRRRSGSNQTASSIASSTSSVAESALAMRLLGESAGVSTRTTTPPPPTKTSPNLSPASAPVRLGLTLSSSPVADPDFSPLSITIPDDRLLEDDFMTNLTFSKRGSVMFGGRRAVSQPDTSQQRQVPDALSTLTAADTTRATPSSPLEPDLDAPLPTDTTPVAGAMAPSTATDGACDKRNSDASVGETAIDRTSQATTAAPSIRVMSADVEKDSQKVRLLYDSGDLTTWEGENRLSPLGEQNEPAVGQASEDVENDRVPELQPSVWASPRSTSSLSTRHDASHRREHELAGGIEDWEDVNGADVDRYGFISPRRPESRGGTPTELKSAQFAPRRRNVLIKRDLSGLSSSQLSARSPSRKVSARSLNTQNSERSVRSRRSTRSAIRQASNYLPHNRNRRWMDEAGDMLTMAPGLQDMLEDARIEKISEAIKKKETERSEKWRKMAKVVKRGKDGEGMEFEFDVKNPKLIERTWKGIPDRWRASAWYSFLATSAKNSQGSATEEQIMADFHRFQQANSPDDVQIDLDVPRTINRHIMFRRRYRGGQRLLFRVLHALSLYFPDVGYVQGMASLAATLLCYFDEERCFVMLVRMWQYRGLEQLYQPGFEGLMAALKELETEWLGGKDMAKKMNELCIDATAYGTRWYLTLFNLSIPFQAQLRVWDVFLLLGDQGARPATSQADSKAADKHVAGIDVVHATSAALIDALGEVLLDSDFENAMKALTSWIPVKDEDLLMKVTKAEWKAHQGKKKA</sequence>
<dbReference type="FunFam" id="1.10.8.270:FF:000023">
    <property type="entry name" value="TBC domain-containing protein C1778.09"/>
    <property type="match status" value="1"/>
</dbReference>
<feature type="compositionally biased region" description="Basic and acidic residues" evidence="1">
    <location>
        <begin position="21"/>
        <end position="36"/>
    </location>
</feature>
<dbReference type="InterPro" id="IPR000195">
    <property type="entry name" value="Rab-GAP-TBC_dom"/>
</dbReference>
<feature type="region of interest" description="Disordered" evidence="1">
    <location>
        <begin position="101"/>
        <end position="147"/>
    </location>
</feature>
<dbReference type="Pfam" id="PF00566">
    <property type="entry name" value="RabGAP-TBC"/>
    <property type="match status" value="1"/>
</dbReference>
<dbReference type="FunFam" id="1.10.472.80:FF:000055">
    <property type="entry name" value="TBC domain-containing protein C1778.09"/>
    <property type="match status" value="1"/>
</dbReference>
<dbReference type="SUPFAM" id="SSF47923">
    <property type="entry name" value="Ypt/Rab-GAP domain of gyp1p"/>
    <property type="match status" value="2"/>
</dbReference>
<reference evidence="3" key="1">
    <citation type="journal article" date="2021" name="Nat. Commun.">
        <title>Genetic determinants of endophytism in the Arabidopsis root mycobiome.</title>
        <authorList>
            <person name="Mesny F."/>
            <person name="Miyauchi S."/>
            <person name="Thiergart T."/>
            <person name="Pickel B."/>
            <person name="Atanasova L."/>
            <person name="Karlsson M."/>
            <person name="Huettel B."/>
            <person name="Barry K.W."/>
            <person name="Haridas S."/>
            <person name="Chen C."/>
            <person name="Bauer D."/>
            <person name="Andreopoulos W."/>
            <person name="Pangilinan J."/>
            <person name="LaButti K."/>
            <person name="Riley R."/>
            <person name="Lipzen A."/>
            <person name="Clum A."/>
            <person name="Drula E."/>
            <person name="Henrissat B."/>
            <person name="Kohler A."/>
            <person name="Grigoriev I.V."/>
            <person name="Martin F.M."/>
            <person name="Hacquard S."/>
        </authorList>
    </citation>
    <scope>NUCLEOTIDE SEQUENCE</scope>
    <source>
        <strain evidence="3">MPI-CAGE-AT-0016</strain>
    </source>
</reference>
<dbReference type="Proteomes" id="UP000813385">
    <property type="component" value="Unassembled WGS sequence"/>
</dbReference>
<evidence type="ECO:0000259" key="2">
    <source>
        <dbReference type="PROSITE" id="PS50086"/>
    </source>
</evidence>
<dbReference type="InterPro" id="IPR035969">
    <property type="entry name" value="Rab-GAP_TBC_sf"/>
</dbReference>
<comment type="caution">
    <text evidence="3">The sequence shown here is derived from an EMBL/GenBank/DDBJ whole genome shotgun (WGS) entry which is preliminary data.</text>
</comment>
<name>A0A8K0TFS2_9PEZI</name>
<dbReference type="SMART" id="SM00164">
    <property type="entry name" value="TBC"/>
    <property type="match status" value="1"/>
</dbReference>
<dbReference type="PROSITE" id="PS50086">
    <property type="entry name" value="TBC_RABGAP"/>
    <property type="match status" value="1"/>
</dbReference>
<accession>A0A8K0TFS2</accession>
<feature type="compositionally biased region" description="Pro residues" evidence="1">
    <location>
        <begin position="40"/>
        <end position="52"/>
    </location>
</feature>
<feature type="region of interest" description="Disordered" evidence="1">
    <location>
        <begin position="327"/>
        <end position="353"/>
    </location>
</feature>
<gene>
    <name evidence="3" type="ORF">B0T11DRAFT_46824</name>
</gene>
<organism evidence="3 4">
    <name type="scientific">Plectosphaerella cucumerina</name>
    <dbReference type="NCBI Taxonomy" id="40658"/>
    <lineage>
        <taxon>Eukaryota</taxon>
        <taxon>Fungi</taxon>
        <taxon>Dikarya</taxon>
        <taxon>Ascomycota</taxon>
        <taxon>Pezizomycotina</taxon>
        <taxon>Sordariomycetes</taxon>
        <taxon>Hypocreomycetidae</taxon>
        <taxon>Glomerellales</taxon>
        <taxon>Plectosphaerellaceae</taxon>
        <taxon>Plectosphaerella</taxon>
    </lineage>
</organism>
<dbReference type="OrthoDB" id="294251at2759"/>
<dbReference type="PANTHER" id="PTHR47219">
    <property type="entry name" value="RAB GTPASE-ACTIVATING PROTEIN 1-LIKE"/>
    <property type="match status" value="1"/>
</dbReference>
<feature type="compositionally biased region" description="Low complexity" evidence="1">
    <location>
        <begin position="638"/>
        <end position="647"/>
    </location>
</feature>
<evidence type="ECO:0000313" key="3">
    <source>
        <dbReference type="EMBL" id="KAH7366740.1"/>
    </source>
</evidence>
<feature type="compositionally biased region" description="Low complexity" evidence="1">
    <location>
        <begin position="132"/>
        <end position="147"/>
    </location>
</feature>
<evidence type="ECO:0000256" key="1">
    <source>
        <dbReference type="SAM" id="MobiDB-lite"/>
    </source>
</evidence>
<feature type="region of interest" description="Disordered" evidence="1">
    <location>
        <begin position="523"/>
        <end position="625"/>
    </location>
</feature>
<feature type="compositionally biased region" description="Low complexity" evidence="1">
    <location>
        <begin position="425"/>
        <end position="434"/>
    </location>
</feature>
<dbReference type="PANTHER" id="PTHR47219:SF9">
    <property type="entry name" value="GTPASE ACTIVATING PROTEIN AND CENTROSOME-ASSOCIATED, ISOFORM B"/>
    <property type="match status" value="1"/>
</dbReference>
<dbReference type="AlphaFoldDB" id="A0A8K0TFS2"/>
<feature type="compositionally biased region" description="Basic and acidic residues" evidence="1">
    <location>
        <begin position="569"/>
        <end position="581"/>
    </location>
</feature>
<feature type="region of interest" description="Disordered" evidence="1">
    <location>
        <begin position="200"/>
        <end position="280"/>
    </location>
</feature>
<dbReference type="Gene3D" id="1.10.8.270">
    <property type="entry name" value="putative rabgap domain of human tbc1 domain family member 14 like domains"/>
    <property type="match status" value="1"/>
</dbReference>
<dbReference type="GO" id="GO:0031267">
    <property type="term" value="F:small GTPase binding"/>
    <property type="evidence" value="ECO:0007669"/>
    <property type="project" value="TreeGrafter"/>
</dbReference>
<keyword evidence="4" id="KW-1185">Reference proteome</keyword>
<evidence type="ECO:0000313" key="4">
    <source>
        <dbReference type="Proteomes" id="UP000813385"/>
    </source>
</evidence>
<proteinExistence type="predicted"/>
<feature type="domain" description="Rab-GAP TBC" evidence="2">
    <location>
        <begin position="766"/>
        <end position="959"/>
    </location>
</feature>
<dbReference type="InterPro" id="IPR050302">
    <property type="entry name" value="Rab_GAP_TBC_domain"/>
</dbReference>
<feature type="region of interest" description="Disordered" evidence="1">
    <location>
        <begin position="1"/>
        <end position="88"/>
    </location>
</feature>
<dbReference type="Gene3D" id="1.10.472.80">
    <property type="entry name" value="Ypt/Rab-GAP domain of gyp1p, domain 3"/>
    <property type="match status" value="1"/>
</dbReference>
<feature type="region of interest" description="Disordered" evidence="1">
    <location>
        <begin position="425"/>
        <end position="446"/>
    </location>
</feature>
<dbReference type="EMBL" id="JAGPXD010000002">
    <property type="protein sequence ID" value="KAH7366740.1"/>
    <property type="molecule type" value="Genomic_DNA"/>
</dbReference>
<feature type="compositionally biased region" description="Low complexity" evidence="1">
    <location>
        <begin position="264"/>
        <end position="276"/>
    </location>
</feature>